<keyword evidence="3" id="KW-1185">Reference proteome</keyword>
<gene>
    <name evidence="2" type="ORF">GCM10009836_62770</name>
</gene>
<dbReference type="InterPro" id="IPR029058">
    <property type="entry name" value="AB_hydrolase_fold"/>
</dbReference>
<protein>
    <recommendedName>
        <fullName evidence="1">Peptidase S9 prolyl oligopeptidase catalytic domain-containing protein</fullName>
    </recommendedName>
</protein>
<accession>A0ABN2NKG0</accession>
<proteinExistence type="predicted"/>
<dbReference type="Pfam" id="PF00326">
    <property type="entry name" value="Peptidase_S9"/>
    <property type="match status" value="1"/>
</dbReference>
<evidence type="ECO:0000313" key="3">
    <source>
        <dbReference type="Proteomes" id="UP001500449"/>
    </source>
</evidence>
<name>A0ABN2NKG0_9PSEU</name>
<dbReference type="Proteomes" id="UP001500449">
    <property type="component" value="Unassembled WGS sequence"/>
</dbReference>
<reference evidence="2 3" key="1">
    <citation type="journal article" date="2019" name="Int. J. Syst. Evol. Microbiol.">
        <title>The Global Catalogue of Microorganisms (GCM) 10K type strain sequencing project: providing services to taxonomists for standard genome sequencing and annotation.</title>
        <authorList>
            <consortium name="The Broad Institute Genomics Platform"/>
            <consortium name="The Broad Institute Genome Sequencing Center for Infectious Disease"/>
            <person name="Wu L."/>
            <person name="Ma J."/>
        </authorList>
    </citation>
    <scope>NUCLEOTIDE SEQUENCE [LARGE SCALE GENOMIC DNA]</scope>
    <source>
        <strain evidence="2 3">JCM 16009</strain>
    </source>
</reference>
<dbReference type="EMBL" id="BAAAQK010000025">
    <property type="protein sequence ID" value="GAA1873240.1"/>
    <property type="molecule type" value="Genomic_DNA"/>
</dbReference>
<feature type="domain" description="Peptidase S9 prolyl oligopeptidase catalytic" evidence="1">
    <location>
        <begin position="230"/>
        <end position="404"/>
    </location>
</feature>
<organism evidence="2 3">
    <name type="scientific">Pseudonocardia ailaonensis</name>
    <dbReference type="NCBI Taxonomy" id="367279"/>
    <lineage>
        <taxon>Bacteria</taxon>
        <taxon>Bacillati</taxon>
        <taxon>Actinomycetota</taxon>
        <taxon>Actinomycetes</taxon>
        <taxon>Pseudonocardiales</taxon>
        <taxon>Pseudonocardiaceae</taxon>
        <taxon>Pseudonocardia</taxon>
    </lineage>
</organism>
<dbReference type="InterPro" id="IPR001375">
    <property type="entry name" value="Peptidase_S9_cat"/>
</dbReference>
<dbReference type="Gene3D" id="3.40.50.1820">
    <property type="entry name" value="alpha/beta hydrolase"/>
    <property type="match status" value="1"/>
</dbReference>
<dbReference type="SUPFAM" id="SSF53474">
    <property type="entry name" value="alpha/beta-Hydrolases"/>
    <property type="match status" value="1"/>
</dbReference>
<comment type="caution">
    <text evidence="2">The sequence shown here is derived from an EMBL/GenBank/DDBJ whole genome shotgun (WGS) entry which is preliminary data.</text>
</comment>
<sequence>MADDAAVRGKTAAGALGAGLGAGLAGGAVAIGRYYATVLLDPTRVVAYPERVLGVGDGTVTLATSRLVRQPGVWGLRWTAPPADSAGVPVVGSAGVPMVGSASVPMVGSASEGLAVVGDILRDDRHGVRRRLLSGPVPPVGPAVVDAGPYDPDPGARGLEFTEVTVDTPLGPAPAWEIPAERDVWAIAVHGRGGRRREALRILPTLHALGLPTLVISYRNDDEAPPSPDGAFHLGDTEWEDLEAAVGYARGRGARRIVLVGWSMGAAISGAFLDRSPAADLVDAVVWDAPLLDWRATLRRQARNRLLPPALVPIAEVSARRRIGIDFDHFDLVRHPPARRPPTLVIHSVPDTAVPIGTARTLAARSRDLDWPVRLLEVDGVEHTGSWNADPERYDRAVTAFLTDTL</sequence>
<evidence type="ECO:0000313" key="2">
    <source>
        <dbReference type="EMBL" id="GAA1873240.1"/>
    </source>
</evidence>
<evidence type="ECO:0000259" key="1">
    <source>
        <dbReference type="Pfam" id="PF00326"/>
    </source>
</evidence>